<evidence type="ECO:0000256" key="11">
    <source>
        <dbReference type="ARBA" id="ARBA00022723"/>
    </source>
</evidence>
<keyword evidence="13 16" id="KW-1133">Transmembrane helix</keyword>
<evidence type="ECO:0000256" key="12">
    <source>
        <dbReference type="ARBA" id="ARBA00022982"/>
    </source>
</evidence>
<keyword evidence="11" id="KW-0479">Metal-binding</keyword>
<evidence type="ECO:0000256" key="10">
    <source>
        <dbReference type="ARBA" id="ARBA00022692"/>
    </source>
</evidence>
<evidence type="ECO:0000256" key="8">
    <source>
        <dbReference type="ARBA" id="ARBA00022532"/>
    </source>
</evidence>
<keyword evidence="15 16" id="KW-0472">Membrane</keyword>
<evidence type="ECO:0000256" key="16">
    <source>
        <dbReference type="SAM" id="Phobius"/>
    </source>
</evidence>
<proteinExistence type="predicted"/>
<accession>A0A2S7K640</accession>
<dbReference type="NCBIfam" id="TIGR02968">
    <property type="entry name" value="succ_dehyd_anc"/>
    <property type="match status" value="1"/>
</dbReference>
<keyword evidence="18" id="KW-1185">Reference proteome</keyword>
<keyword evidence="8" id="KW-0816">Tricarboxylic acid cycle</keyword>
<evidence type="ECO:0000256" key="7">
    <source>
        <dbReference type="ARBA" id="ARBA00022448"/>
    </source>
</evidence>
<evidence type="ECO:0000256" key="3">
    <source>
        <dbReference type="ARBA" id="ARBA00004141"/>
    </source>
</evidence>
<dbReference type="OrthoDB" id="9809280at2"/>
<feature type="transmembrane region" description="Helical" evidence="16">
    <location>
        <begin position="88"/>
        <end position="106"/>
    </location>
</feature>
<sequence>MAHHKGTSSFIMQRFTAALMIPLGLWFLIGVVSHLGADYEAARAWLEKPLNGVLTALFIAIGAWHMRIGMGEIIADYIASGLKTVLNLVNWLVCLALIAGAAWAVYNVSFAG</sequence>
<dbReference type="GO" id="GO:0046872">
    <property type="term" value="F:metal ion binding"/>
    <property type="evidence" value="ECO:0007669"/>
    <property type="project" value="UniProtKB-KW"/>
</dbReference>
<dbReference type="AlphaFoldDB" id="A0A2S7K640"/>
<gene>
    <name evidence="17" type="primary">sdhD</name>
    <name evidence="17" type="ORF">CW354_06490</name>
</gene>
<evidence type="ECO:0000256" key="5">
    <source>
        <dbReference type="ARBA" id="ARBA00011558"/>
    </source>
</evidence>
<dbReference type="InterPro" id="IPR000701">
    <property type="entry name" value="SuccDH_FuR_B_TM-su"/>
</dbReference>
<dbReference type="InterPro" id="IPR014312">
    <property type="entry name" value="Succ_DH_anchor"/>
</dbReference>
<dbReference type="GO" id="GO:0006099">
    <property type="term" value="P:tricarboxylic acid cycle"/>
    <property type="evidence" value="ECO:0007669"/>
    <property type="project" value="UniProtKB-UniPathway"/>
</dbReference>
<dbReference type="RefSeq" id="WP_104829225.1">
    <property type="nucleotide sequence ID" value="NZ_PJCH01000005.1"/>
</dbReference>
<evidence type="ECO:0000256" key="6">
    <source>
        <dbReference type="ARBA" id="ARBA00019425"/>
    </source>
</evidence>
<evidence type="ECO:0000313" key="18">
    <source>
        <dbReference type="Proteomes" id="UP000239504"/>
    </source>
</evidence>
<dbReference type="Gene3D" id="1.20.1300.10">
    <property type="entry name" value="Fumarate reductase/succinate dehydrogenase, transmembrane subunit"/>
    <property type="match status" value="1"/>
</dbReference>
<evidence type="ECO:0000256" key="2">
    <source>
        <dbReference type="ARBA" id="ARBA00004050"/>
    </source>
</evidence>
<comment type="subcellular location">
    <subcellularLocation>
        <location evidence="3">Membrane</location>
        <topology evidence="3">Multi-pass membrane protein</topology>
    </subcellularLocation>
</comment>
<dbReference type="GO" id="GO:0020037">
    <property type="term" value="F:heme binding"/>
    <property type="evidence" value="ECO:0007669"/>
    <property type="project" value="InterPro"/>
</dbReference>
<dbReference type="UniPathway" id="UPA00223"/>
<protein>
    <recommendedName>
        <fullName evidence="6">Succinate dehydrogenase hydrophobic membrane anchor subunit</fullName>
    </recommendedName>
</protein>
<dbReference type="GO" id="GO:0016020">
    <property type="term" value="C:membrane"/>
    <property type="evidence" value="ECO:0007669"/>
    <property type="project" value="UniProtKB-SubCell"/>
</dbReference>
<evidence type="ECO:0000256" key="15">
    <source>
        <dbReference type="ARBA" id="ARBA00023136"/>
    </source>
</evidence>
<organism evidence="17 18">
    <name type="scientific">Hyphococcus luteus</name>
    <dbReference type="NCBI Taxonomy" id="2058213"/>
    <lineage>
        <taxon>Bacteria</taxon>
        <taxon>Pseudomonadati</taxon>
        <taxon>Pseudomonadota</taxon>
        <taxon>Alphaproteobacteria</taxon>
        <taxon>Parvularculales</taxon>
        <taxon>Parvularculaceae</taxon>
        <taxon>Hyphococcus</taxon>
    </lineage>
</organism>
<evidence type="ECO:0000256" key="13">
    <source>
        <dbReference type="ARBA" id="ARBA00022989"/>
    </source>
</evidence>
<comment type="function">
    <text evidence="2">Membrane-anchoring subunit of succinate dehydrogenase (SDH).</text>
</comment>
<evidence type="ECO:0000256" key="9">
    <source>
        <dbReference type="ARBA" id="ARBA00022617"/>
    </source>
</evidence>
<dbReference type="Pfam" id="PF01127">
    <property type="entry name" value="Sdh_cyt"/>
    <property type="match status" value="1"/>
</dbReference>
<comment type="subunit">
    <text evidence="5">Part of an enzyme complex containing four subunits: a flavoprotein, an iron-sulfur protein, plus two membrane-anchoring proteins, SdhC and SdhD.</text>
</comment>
<evidence type="ECO:0000256" key="1">
    <source>
        <dbReference type="ARBA" id="ARBA00001971"/>
    </source>
</evidence>
<keyword evidence="12" id="KW-0249">Electron transport</keyword>
<keyword evidence="9" id="KW-0349">Heme</keyword>
<evidence type="ECO:0000313" key="17">
    <source>
        <dbReference type="EMBL" id="PQA87980.1"/>
    </source>
</evidence>
<feature type="transmembrane region" description="Helical" evidence="16">
    <location>
        <begin position="15"/>
        <end position="37"/>
    </location>
</feature>
<comment type="pathway">
    <text evidence="4">Carbohydrate metabolism; tricarboxylic acid cycle.</text>
</comment>
<dbReference type="CDD" id="cd03495">
    <property type="entry name" value="SQR_TypeC_SdhD_like"/>
    <property type="match status" value="1"/>
</dbReference>
<dbReference type="InterPro" id="IPR034804">
    <property type="entry name" value="SQR/QFR_C/D"/>
</dbReference>
<evidence type="ECO:0000256" key="4">
    <source>
        <dbReference type="ARBA" id="ARBA00005163"/>
    </source>
</evidence>
<reference evidence="17 18" key="1">
    <citation type="submission" date="2017-12" db="EMBL/GenBank/DDBJ databases">
        <authorList>
            <person name="Hurst M.R.H."/>
        </authorList>
    </citation>
    <scope>NUCLEOTIDE SEQUENCE [LARGE SCALE GENOMIC DNA]</scope>
    <source>
        <strain evidence="17 18">SY-3-19</strain>
    </source>
</reference>
<dbReference type="SUPFAM" id="SSF81343">
    <property type="entry name" value="Fumarate reductase respiratory complex transmembrane subunits"/>
    <property type="match status" value="1"/>
</dbReference>
<keyword evidence="7" id="KW-0813">Transport</keyword>
<feature type="transmembrane region" description="Helical" evidence="16">
    <location>
        <begin position="49"/>
        <end position="67"/>
    </location>
</feature>
<keyword evidence="10 16" id="KW-0812">Transmembrane</keyword>
<dbReference type="EMBL" id="PJCH01000005">
    <property type="protein sequence ID" value="PQA87980.1"/>
    <property type="molecule type" value="Genomic_DNA"/>
</dbReference>
<name>A0A2S7K640_9PROT</name>
<comment type="caution">
    <text evidence="17">The sequence shown here is derived from an EMBL/GenBank/DDBJ whole genome shotgun (WGS) entry which is preliminary data.</text>
</comment>
<evidence type="ECO:0000256" key="14">
    <source>
        <dbReference type="ARBA" id="ARBA00023004"/>
    </source>
</evidence>
<comment type="cofactor">
    <cofactor evidence="1">
        <name>heme</name>
        <dbReference type="ChEBI" id="CHEBI:30413"/>
    </cofactor>
</comment>
<keyword evidence="14" id="KW-0408">Iron</keyword>
<dbReference type="Proteomes" id="UP000239504">
    <property type="component" value="Unassembled WGS sequence"/>
</dbReference>